<dbReference type="PROSITE" id="PS51194">
    <property type="entry name" value="HELICASE_CTER"/>
    <property type="match status" value="1"/>
</dbReference>
<dbReference type="EMBL" id="PVLR01000008">
    <property type="protein sequence ID" value="PRD69939.1"/>
    <property type="molecule type" value="Genomic_DNA"/>
</dbReference>
<gene>
    <name evidence="3" type="ORF">C6P61_03400</name>
</gene>
<sequence length="1102" mass="124684">MLHSPNHRTNDTTPVDTLQATRLPAMASKHNATHRLLAIGLFDGLNAFSELETRLSALPTNKERGDAFEIFAEAYFATQKIALARDVWPFEAIPLVQRRSLSLDTGRDMGVDGLYETTDGELRAYQVKFRSRRPALTWDELSTFMGLTDQVSQRVLFTNCDTLPSLMQDRSGFVAIRGSDLDRLTAEDFNAMHEWLHSGRVELPRKQPRPHQDEALANIATGLVTNDRATVVMACGTGKSLVALWAAERHAGKTLLVLVPSLALVRQLLHEWLRETTRERFSFMCVCSDPTVAKGADDLVVHQADLDFPVTTDSAVVRQYLEKPFDGTRFVFSTYQSAQVVAEGMPVDADGQRRPFDLGIFDEAHKTASRDGTRFSFALEDANLPITKRLFFTATPRHYDVRKKDKEGDSTLVYSMDRPEVYGPVVHTLSFAEAARRGIICDYKVVVSVVTSDMVDDYLLRHGETIVAGDTVKARQVALQVALQKAVEKYGVSRIFTFHGSVKAAKSFTSTDSEGIGQHLSDFATLHVSGEMPTARREEQMKAFREAGKAVMSNARCLTEGVDVPAVDMVAFITPRKSKVDIVQATGRAMRRAPGKEIGYVMVPLFVEQAANESIEDALKRTGFDDLWDLLGAMKEQDDVLVDIIRQMQEDKGRTGVYDDCRFSERVEVLGPSVSLETIRKSITAECLESLGVSWNESIGRLLAFVEREGHCLVPKRYLSSDGYKLGIWVIRQRVIKEGMPSGRRKILEAIPGWVWDVLDNQWEEAFRCLDEFVERNGSCQVPVGYVAEGDIRLHLWIKTQRTLKNKLTTERRARLESLLGWTWDALSAQWEKAFEYLEEFASREGHCRVPQKYKTIDGYRLGQWVTNIRASKFKLDDARKERLEALPGWTWGAFSAQWEIGFLHLVEFLNSGGTCHVSSEYRSDDGYRLGAWIASQRGYRSSLSVDRIKRLESIPGWSWDVLSDRWEVGFSHLKNFVDRECNCLVKGGYQTDDGFHLGNWVQAQRSRKEKMTAKRKEKLEAIHGWSWSVRADFWEAGFSYLKEFSECEGHTRVPSKYKTSDGYRLGLWVARQRAAKDTLSVESRSQLEALPGWGWDLVKES</sequence>
<reference evidence="3 4" key="1">
    <citation type="submission" date="2018-03" db="EMBL/GenBank/DDBJ databases">
        <title>Comparative genomics illustrates the genes involved in a hyperalkaliphilic mechanisms of Serpentinomonas isolated from highly-alkaline calcium-rich serpentinized springs.</title>
        <authorList>
            <person name="Suzuki S."/>
            <person name="Ishii S."/>
            <person name="Walworth N."/>
            <person name="Bird L."/>
            <person name="Kuenen J.G."/>
            <person name="Nealson K.H."/>
        </authorList>
    </citation>
    <scope>NUCLEOTIDE SEQUENCE [LARGE SCALE GENOMIC DNA]</scope>
    <source>
        <strain evidence="3 4">83</strain>
    </source>
</reference>
<feature type="domain" description="Helicase ATP-binding" evidence="1">
    <location>
        <begin position="220"/>
        <end position="414"/>
    </location>
</feature>
<dbReference type="AlphaFoldDB" id="A0A2S9KHL2"/>
<dbReference type="SMART" id="SM00487">
    <property type="entry name" value="DEXDc"/>
    <property type="match status" value="1"/>
</dbReference>
<accession>A0A2S9KHL2</accession>
<feature type="domain" description="Helicase C-terminal" evidence="2">
    <location>
        <begin position="454"/>
        <end position="653"/>
    </location>
</feature>
<evidence type="ECO:0000259" key="1">
    <source>
        <dbReference type="PROSITE" id="PS51192"/>
    </source>
</evidence>
<keyword evidence="4" id="KW-1185">Reference proteome</keyword>
<evidence type="ECO:0000313" key="3">
    <source>
        <dbReference type="EMBL" id="PRD69939.1"/>
    </source>
</evidence>
<comment type="caution">
    <text evidence="3">The sequence shown here is derived from an EMBL/GenBank/DDBJ whole genome shotgun (WGS) entry which is preliminary data.</text>
</comment>
<dbReference type="PANTHER" id="PTHR33418">
    <property type="entry name" value="HELICASE-ASSOCIATED"/>
    <property type="match status" value="1"/>
</dbReference>
<proteinExistence type="predicted"/>
<dbReference type="GO" id="GO:0003677">
    <property type="term" value="F:DNA binding"/>
    <property type="evidence" value="ECO:0007669"/>
    <property type="project" value="InterPro"/>
</dbReference>
<protein>
    <recommendedName>
        <fullName evidence="5">DEAD/DEAH box helicase</fullName>
    </recommendedName>
</protein>
<dbReference type="GO" id="GO:0005524">
    <property type="term" value="F:ATP binding"/>
    <property type="evidence" value="ECO:0007669"/>
    <property type="project" value="InterPro"/>
</dbReference>
<dbReference type="Pfam" id="PF00271">
    <property type="entry name" value="Helicase_C"/>
    <property type="match status" value="1"/>
</dbReference>
<dbReference type="PROSITE" id="PS51192">
    <property type="entry name" value="HELICASE_ATP_BIND_1"/>
    <property type="match status" value="1"/>
</dbReference>
<dbReference type="SMART" id="SM00490">
    <property type="entry name" value="HELICc"/>
    <property type="match status" value="1"/>
</dbReference>
<dbReference type="Gene3D" id="3.40.50.300">
    <property type="entry name" value="P-loop containing nucleotide triphosphate hydrolases"/>
    <property type="match status" value="2"/>
</dbReference>
<evidence type="ECO:0000259" key="2">
    <source>
        <dbReference type="PROSITE" id="PS51194"/>
    </source>
</evidence>
<evidence type="ECO:0000313" key="4">
    <source>
        <dbReference type="Proteomes" id="UP000238326"/>
    </source>
</evidence>
<dbReference type="InterPro" id="IPR001650">
    <property type="entry name" value="Helicase_C-like"/>
</dbReference>
<dbReference type="Pfam" id="PF04851">
    <property type="entry name" value="ResIII"/>
    <property type="match status" value="1"/>
</dbReference>
<dbReference type="PANTHER" id="PTHR33418:SF1">
    <property type="entry name" value="HELICASE-ASSOCIATED DOMAIN-CONTAINING PROTEIN"/>
    <property type="match status" value="1"/>
</dbReference>
<dbReference type="InterPro" id="IPR006935">
    <property type="entry name" value="Helicase/UvrB_N"/>
</dbReference>
<dbReference type="Gene3D" id="6.10.140.530">
    <property type="match status" value="6"/>
</dbReference>
<dbReference type="OrthoDB" id="9804086at2"/>
<dbReference type="SUPFAM" id="SSF52540">
    <property type="entry name" value="P-loop containing nucleoside triphosphate hydrolases"/>
    <property type="match status" value="1"/>
</dbReference>
<name>A0A2S9KHL2_9BURK</name>
<dbReference type="InterPro" id="IPR014001">
    <property type="entry name" value="Helicase_ATP-bd"/>
</dbReference>
<dbReference type="InterPro" id="IPR005114">
    <property type="entry name" value="Helicase_assoc"/>
</dbReference>
<organism evidence="3 4">
    <name type="scientific">Malikia spinosa</name>
    <dbReference type="NCBI Taxonomy" id="86180"/>
    <lineage>
        <taxon>Bacteria</taxon>
        <taxon>Pseudomonadati</taxon>
        <taxon>Pseudomonadota</taxon>
        <taxon>Betaproteobacteria</taxon>
        <taxon>Burkholderiales</taxon>
        <taxon>Comamonadaceae</taxon>
        <taxon>Malikia</taxon>
    </lineage>
</organism>
<evidence type="ECO:0008006" key="5">
    <source>
        <dbReference type="Google" id="ProtNLM"/>
    </source>
</evidence>
<dbReference type="CDD" id="cd18785">
    <property type="entry name" value="SF2_C"/>
    <property type="match status" value="1"/>
</dbReference>
<dbReference type="GO" id="GO:0016787">
    <property type="term" value="F:hydrolase activity"/>
    <property type="evidence" value="ECO:0007669"/>
    <property type="project" value="InterPro"/>
</dbReference>
<dbReference type="Proteomes" id="UP000238326">
    <property type="component" value="Unassembled WGS sequence"/>
</dbReference>
<dbReference type="Pfam" id="PF03457">
    <property type="entry name" value="HA"/>
    <property type="match status" value="6"/>
</dbReference>
<dbReference type="InterPro" id="IPR027417">
    <property type="entry name" value="P-loop_NTPase"/>
</dbReference>